<sequence length="560" mass="63917">MSDKLKVVLCWHMHQPQYSEPMGGSYQLPWTYLHAIKDYVDMAWHLEQIPEARAVVNFAPTLLEQIDDYDQQLKGRFKGTGCLKDPLLIALDSPVQPVHIEERQTILSACLRANDEKLIAPFPIFAKLAEMARWVLEEKQRLAYLNDQFLVDMLVWYHLVWMGESVRRNDIRIQALMKKGQQFSFHDRRQLMIVIGELLSDVIPRYRRLAEAKKVELSVTPYAHPIVPLLLDINSTLEAMPDALLPQIRQYPGGDARTEWHMEKGLEVFESFFGFRPKGCWPSEGAVSKQTIESVAKHGFNWTASGENVLRNSLQKSALPDSSIHKPYQLEAVGPACFFRDDGLSDLIGFTYTKWSAEDAVNDFIYHLTNIKATTEDDPDRVVSVILDGENAWEHYSYNGFYFLQNLYKQLSRHPDIELTTFSDCLENGVKPALLPEMVAGSWVYGTFSTWIGDVDKNRAWDLLSQAKQVYDEKISATAIDDDLLQAIDKQLAICEGSDWFWWFGDYNAADSVSDFERLFRLHLSNLYQMLGEEVPQILSEVVSLGGGDAEQGGTMRRGG</sequence>
<dbReference type="Gene3D" id="3.20.110.10">
    <property type="entry name" value="Glycoside hydrolase 38, N terminal domain"/>
    <property type="match status" value="1"/>
</dbReference>
<dbReference type="RefSeq" id="WP_014707708.1">
    <property type="nucleotide sequence ID" value="NC_017857.3"/>
</dbReference>
<dbReference type="Pfam" id="PF03065">
    <property type="entry name" value="Glyco_hydro_57"/>
    <property type="match status" value="1"/>
</dbReference>
<comment type="similarity">
    <text evidence="1 3">Belongs to the glycosyl hydrolase 57 family.</text>
</comment>
<dbReference type="PATRIC" id="fig|754476.3.peg.2507"/>
<dbReference type="InterPro" id="IPR052046">
    <property type="entry name" value="GH57_Enzymes"/>
</dbReference>
<name>I1XLS7_METNJ</name>
<dbReference type="Proteomes" id="UP000009144">
    <property type="component" value="Chromosome"/>
</dbReference>
<dbReference type="GO" id="GO:0005975">
    <property type="term" value="P:carbohydrate metabolic process"/>
    <property type="evidence" value="ECO:0007669"/>
    <property type="project" value="InterPro"/>
</dbReference>
<dbReference type="GO" id="GO:0003824">
    <property type="term" value="F:catalytic activity"/>
    <property type="evidence" value="ECO:0007669"/>
    <property type="project" value="InterPro"/>
</dbReference>
<evidence type="ECO:0000313" key="5">
    <source>
        <dbReference type="Proteomes" id="UP000009144"/>
    </source>
</evidence>
<dbReference type="KEGG" id="mej:Q7A_2553"/>
<protein>
    <submittedName>
        <fullName evidence="4">Amylopullulanase</fullName>
    </submittedName>
</protein>
<reference evidence="4 5" key="1">
    <citation type="journal article" date="2012" name="J. Bacteriol.">
        <title>Complete genome sequences of Methylophaga sp. strain JAM1 and Methylophaga sp. strain JAM7.</title>
        <authorList>
            <person name="Villeneuve C."/>
            <person name="Martineau C."/>
            <person name="Mauffrey F."/>
            <person name="Villemur R."/>
        </authorList>
    </citation>
    <scope>NUCLEOTIDE SEQUENCE [LARGE SCALE GENOMIC DNA]</scope>
    <source>
        <strain evidence="4 5">JAM1</strain>
    </source>
</reference>
<accession>I1XLS7</accession>
<evidence type="ECO:0000256" key="2">
    <source>
        <dbReference type="ARBA" id="ARBA00023277"/>
    </source>
</evidence>
<dbReference type="CDD" id="cd10796">
    <property type="entry name" value="GH57N_APU"/>
    <property type="match status" value="1"/>
</dbReference>
<dbReference type="InterPro" id="IPR004300">
    <property type="entry name" value="Glyco_hydro_57_N"/>
</dbReference>
<proteinExistence type="inferred from homology"/>
<dbReference type="HOGENOM" id="CLU_005603_1_0_6"/>
<keyword evidence="5" id="KW-1185">Reference proteome</keyword>
<dbReference type="InterPro" id="IPR011330">
    <property type="entry name" value="Glyco_hydro/deAcase_b/a-brl"/>
</dbReference>
<dbReference type="SUPFAM" id="SSF88713">
    <property type="entry name" value="Glycoside hydrolase/deacetylase"/>
    <property type="match status" value="1"/>
</dbReference>
<gene>
    <name evidence="4" type="ordered locus">Q7A_2553</name>
</gene>
<dbReference type="PANTHER" id="PTHR36306">
    <property type="entry name" value="ALPHA-AMYLASE-RELATED-RELATED"/>
    <property type="match status" value="1"/>
</dbReference>
<dbReference type="STRING" id="754476.Q7A_2553"/>
<evidence type="ECO:0000256" key="3">
    <source>
        <dbReference type="RuleBase" id="RU361196"/>
    </source>
</evidence>
<organism evidence="4 5">
    <name type="scientific">Methylophaga nitratireducenticrescens</name>
    <dbReference type="NCBI Taxonomy" id="754476"/>
    <lineage>
        <taxon>Bacteria</taxon>
        <taxon>Pseudomonadati</taxon>
        <taxon>Pseudomonadota</taxon>
        <taxon>Gammaproteobacteria</taxon>
        <taxon>Thiotrichales</taxon>
        <taxon>Piscirickettsiaceae</taxon>
        <taxon>Methylophaga</taxon>
    </lineage>
</organism>
<dbReference type="eggNOG" id="COG1449">
    <property type="taxonomic scope" value="Bacteria"/>
</dbReference>
<reference evidence="4 5" key="2">
    <citation type="journal article" date="2013" name="Int. J. Syst. Evol. Microbiol.">
        <title>Methylophaga nitratireducenticrescens sp. nov. and Methylophaga frappieri sp. nov., isolated from the biofilm of the methanol-fed denitrification system treating the seawater at the Montreal Biodome.</title>
        <authorList>
            <person name="Villeneuve C."/>
            <person name="Martineau C."/>
            <person name="Mauffrey F."/>
            <person name="Villemur R."/>
        </authorList>
    </citation>
    <scope>NUCLEOTIDE SEQUENCE [LARGE SCALE GENOMIC DNA]</scope>
    <source>
        <strain evidence="4 5">JAM1</strain>
    </source>
</reference>
<dbReference type="PANTHER" id="PTHR36306:SF1">
    <property type="entry name" value="ALPHA-AMYLASE-RELATED"/>
    <property type="match status" value="1"/>
</dbReference>
<evidence type="ECO:0000256" key="1">
    <source>
        <dbReference type="ARBA" id="ARBA00006821"/>
    </source>
</evidence>
<dbReference type="InterPro" id="IPR027291">
    <property type="entry name" value="Glyco_hydro_38_N_sf"/>
</dbReference>
<dbReference type="OrthoDB" id="9759321at2"/>
<dbReference type="EMBL" id="CP003390">
    <property type="protein sequence ID" value="AFI85346.1"/>
    <property type="molecule type" value="Genomic_DNA"/>
</dbReference>
<keyword evidence="2 3" id="KW-0119">Carbohydrate metabolism</keyword>
<evidence type="ECO:0000313" key="4">
    <source>
        <dbReference type="EMBL" id="AFI85346.1"/>
    </source>
</evidence>
<dbReference type="AlphaFoldDB" id="I1XLS7"/>